<dbReference type="GO" id="GO:0045746">
    <property type="term" value="P:negative regulation of Notch signaling pathway"/>
    <property type="evidence" value="ECO:0007669"/>
    <property type="project" value="InterPro"/>
</dbReference>
<proteinExistence type="predicted"/>
<evidence type="ECO:0000313" key="8">
    <source>
        <dbReference type="Proteomes" id="UP000789390"/>
    </source>
</evidence>
<dbReference type="GO" id="GO:0045666">
    <property type="term" value="P:positive regulation of neuron differentiation"/>
    <property type="evidence" value="ECO:0007669"/>
    <property type="project" value="InterPro"/>
</dbReference>
<dbReference type="InterPro" id="IPR018379">
    <property type="entry name" value="BEN_domain"/>
</dbReference>
<dbReference type="Proteomes" id="UP000789390">
    <property type="component" value="Unassembled WGS sequence"/>
</dbReference>
<evidence type="ECO:0000259" key="6">
    <source>
        <dbReference type="PROSITE" id="PS51457"/>
    </source>
</evidence>
<keyword evidence="4" id="KW-0804">Transcription</keyword>
<dbReference type="GO" id="GO:0003677">
    <property type="term" value="F:DNA binding"/>
    <property type="evidence" value="ECO:0007669"/>
    <property type="project" value="InterPro"/>
</dbReference>
<dbReference type="GO" id="GO:0003714">
    <property type="term" value="F:transcription corepressor activity"/>
    <property type="evidence" value="ECO:0007669"/>
    <property type="project" value="InterPro"/>
</dbReference>
<feature type="domain" description="BEN" evidence="6">
    <location>
        <begin position="1"/>
        <end position="77"/>
    </location>
</feature>
<dbReference type="PROSITE" id="PS51457">
    <property type="entry name" value="BEN"/>
    <property type="match status" value="1"/>
</dbReference>
<evidence type="ECO:0000256" key="2">
    <source>
        <dbReference type="ARBA" id="ARBA00022491"/>
    </source>
</evidence>
<reference evidence="7" key="1">
    <citation type="submission" date="2021-11" db="EMBL/GenBank/DDBJ databases">
        <authorList>
            <person name="Schell T."/>
        </authorList>
    </citation>
    <scope>NUCLEOTIDE SEQUENCE</scope>
    <source>
        <strain evidence="7">M5</strain>
    </source>
</reference>
<comment type="caution">
    <text evidence="7">The sequence shown here is derived from an EMBL/GenBank/DDBJ whole genome shotgun (WGS) entry which is preliminary data.</text>
</comment>
<gene>
    <name evidence="7" type="ORF">DGAL_LOCUS6098</name>
</gene>
<comment type="subcellular location">
    <subcellularLocation>
        <location evidence="1">Nucleus</location>
    </subcellularLocation>
</comment>
<keyword evidence="2" id="KW-0678">Repressor</keyword>
<evidence type="ECO:0000256" key="4">
    <source>
        <dbReference type="ARBA" id="ARBA00023163"/>
    </source>
</evidence>
<dbReference type="PANTHER" id="PTHR35346">
    <property type="entry name" value="BEN DOMAIN-CONTAINING PROTEIN 6"/>
    <property type="match status" value="1"/>
</dbReference>
<evidence type="ECO:0000313" key="7">
    <source>
        <dbReference type="EMBL" id="CAH0103524.1"/>
    </source>
</evidence>
<accession>A0A8J2RJ72</accession>
<dbReference type="PANTHER" id="PTHR35346:SF1">
    <property type="entry name" value="BEN DOMAIN-CONTAINING PROTEIN 6"/>
    <property type="match status" value="1"/>
</dbReference>
<dbReference type="GO" id="GO:0005634">
    <property type="term" value="C:nucleus"/>
    <property type="evidence" value="ECO:0007669"/>
    <property type="project" value="UniProtKB-SubCell"/>
</dbReference>
<sequence>MEDLWDRKFMSQHSLGGMKAKNDKSDTPAKPVLPPDSVQAIINYVTEFLRKQYTITLEPKHIRSAISTKLSTEKSAFKKRSSIVASAILPERS</sequence>
<dbReference type="Gene3D" id="1.10.10.2590">
    <property type="entry name" value="BEN domain"/>
    <property type="match status" value="1"/>
</dbReference>
<evidence type="ECO:0000256" key="1">
    <source>
        <dbReference type="ARBA" id="ARBA00004123"/>
    </source>
</evidence>
<dbReference type="Pfam" id="PF10523">
    <property type="entry name" value="BEN"/>
    <property type="match status" value="1"/>
</dbReference>
<dbReference type="AlphaFoldDB" id="A0A8J2RJ72"/>
<evidence type="ECO:0000256" key="3">
    <source>
        <dbReference type="ARBA" id="ARBA00023015"/>
    </source>
</evidence>
<keyword evidence="5" id="KW-0539">Nucleus</keyword>
<evidence type="ECO:0000256" key="5">
    <source>
        <dbReference type="ARBA" id="ARBA00023242"/>
    </source>
</evidence>
<protein>
    <recommendedName>
        <fullName evidence="6">BEN domain-containing protein</fullName>
    </recommendedName>
</protein>
<dbReference type="EMBL" id="CAKKLH010000112">
    <property type="protein sequence ID" value="CAH0103524.1"/>
    <property type="molecule type" value="Genomic_DNA"/>
</dbReference>
<keyword evidence="3" id="KW-0805">Transcription regulation</keyword>
<name>A0A8J2RJ72_9CRUS</name>
<keyword evidence="8" id="KW-1185">Reference proteome</keyword>
<organism evidence="7 8">
    <name type="scientific">Daphnia galeata</name>
    <dbReference type="NCBI Taxonomy" id="27404"/>
    <lineage>
        <taxon>Eukaryota</taxon>
        <taxon>Metazoa</taxon>
        <taxon>Ecdysozoa</taxon>
        <taxon>Arthropoda</taxon>
        <taxon>Crustacea</taxon>
        <taxon>Branchiopoda</taxon>
        <taxon>Diplostraca</taxon>
        <taxon>Cladocera</taxon>
        <taxon>Anomopoda</taxon>
        <taxon>Daphniidae</taxon>
        <taxon>Daphnia</taxon>
    </lineage>
</organism>
<dbReference type="OrthoDB" id="6396328at2759"/>
<dbReference type="InterPro" id="IPR037496">
    <property type="entry name" value="BEND6-like"/>
</dbReference>